<dbReference type="Pfam" id="PF02205">
    <property type="entry name" value="WH2"/>
    <property type="match status" value="1"/>
</dbReference>
<dbReference type="FunCoup" id="G3AIW5">
    <property type="interactions" value="211"/>
</dbReference>
<dbReference type="GO" id="GO:0043332">
    <property type="term" value="C:mating projection tip"/>
    <property type="evidence" value="ECO:0007669"/>
    <property type="project" value="EnsemblFungi"/>
</dbReference>
<feature type="compositionally biased region" description="Pro residues" evidence="2">
    <location>
        <begin position="491"/>
        <end position="523"/>
    </location>
</feature>
<feature type="domain" description="WH2" evidence="4">
    <location>
        <begin position="576"/>
        <end position="595"/>
    </location>
</feature>
<dbReference type="GO" id="GO:0006897">
    <property type="term" value="P:endocytosis"/>
    <property type="evidence" value="ECO:0007669"/>
    <property type="project" value="EnsemblFungi"/>
</dbReference>
<dbReference type="EMBL" id="GL996500">
    <property type="protein sequence ID" value="EGW33776.1"/>
    <property type="molecule type" value="Genomic_DNA"/>
</dbReference>
<feature type="compositionally biased region" description="Polar residues" evidence="2">
    <location>
        <begin position="324"/>
        <end position="335"/>
    </location>
</feature>
<keyword evidence="1" id="KW-0597">Phosphoprotein</keyword>
<dbReference type="GO" id="GO:0030479">
    <property type="term" value="C:actin cortical patch"/>
    <property type="evidence" value="ECO:0007669"/>
    <property type="project" value="EnsemblFungi"/>
</dbReference>
<dbReference type="AlphaFoldDB" id="G3AIW5"/>
<dbReference type="OrthoDB" id="8963340at2759"/>
<reference evidence="5 6" key="1">
    <citation type="journal article" date="2011" name="Proc. Natl. Acad. Sci. U.S.A.">
        <title>Comparative genomics of xylose-fermenting fungi for enhanced biofuel production.</title>
        <authorList>
            <person name="Wohlbach D.J."/>
            <person name="Kuo A."/>
            <person name="Sato T.K."/>
            <person name="Potts K.M."/>
            <person name="Salamov A.A."/>
            <person name="LaButti K.M."/>
            <person name="Sun H."/>
            <person name="Clum A."/>
            <person name="Pangilinan J.L."/>
            <person name="Lindquist E.A."/>
            <person name="Lucas S."/>
            <person name="Lapidus A."/>
            <person name="Jin M."/>
            <person name="Gunawan C."/>
            <person name="Balan V."/>
            <person name="Dale B.E."/>
            <person name="Jeffries T.W."/>
            <person name="Zinkel R."/>
            <person name="Barry K.W."/>
            <person name="Grigoriev I.V."/>
            <person name="Gasch A.P."/>
        </authorList>
    </citation>
    <scope>NUCLEOTIDE SEQUENCE [LARGE SCALE GENOMIC DNA]</scope>
    <source>
        <strain evidence="6">NRRL Y-27907 / 11-Y1</strain>
    </source>
</reference>
<feature type="compositionally biased region" description="Pro residues" evidence="2">
    <location>
        <begin position="530"/>
        <end position="558"/>
    </location>
</feature>
<dbReference type="Gene3D" id="2.30.29.30">
    <property type="entry name" value="Pleckstrin-homology domain (PH domain)/Phosphotyrosine-binding domain (PTB)"/>
    <property type="match status" value="1"/>
</dbReference>
<dbReference type="InterPro" id="IPR003124">
    <property type="entry name" value="WH2_dom"/>
</dbReference>
<dbReference type="GO" id="GO:0003785">
    <property type="term" value="F:actin monomer binding"/>
    <property type="evidence" value="ECO:0007669"/>
    <property type="project" value="EnsemblFungi"/>
</dbReference>
<dbReference type="HOGENOM" id="CLU_015385_1_2_1"/>
<evidence type="ECO:0000256" key="1">
    <source>
        <dbReference type="ARBA" id="ARBA00022553"/>
    </source>
</evidence>
<feature type="domain" description="WH1" evidence="3">
    <location>
        <begin position="16"/>
        <end position="127"/>
    </location>
</feature>
<dbReference type="CDD" id="cd01205">
    <property type="entry name" value="EVH1_WASP-like"/>
    <property type="match status" value="1"/>
</dbReference>
<accession>G3AIW5</accession>
<keyword evidence="6" id="KW-1185">Reference proteome</keyword>
<dbReference type="GeneID" id="18875302"/>
<name>G3AIW5_SPAPN</name>
<dbReference type="GO" id="GO:0071933">
    <property type="term" value="F:Arp2/3 complex binding"/>
    <property type="evidence" value="ECO:0007669"/>
    <property type="project" value="EnsemblFungi"/>
</dbReference>
<feature type="compositionally biased region" description="Pro residues" evidence="2">
    <location>
        <begin position="252"/>
        <end position="261"/>
    </location>
</feature>
<dbReference type="GO" id="GO:1903475">
    <property type="term" value="P:mitotic actomyosin contractile ring assembly"/>
    <property type="evidence" value="ECO:0007669"/>
    <property type="project" value="EnsemblFungi"/>
</dbReference>
<dbReference type="PROSITE" id="PS50229">
    <property type="entry name" value="WH1"/>
    <property type="match status" value="1"/>
</dbReference>
<dbReference type="Proteomes" id="UP000000709">
    <property type="component" value="Unassembled WGS sequence"/>
</dbReference>
<dbReference type="InterPro" id="IPR011993">
    <property type="entry name" value="PH-like_dom_sf"/>
</dbReference>
<evidence type="ECO:0000259" key="3">
    <source>
        <dbReference type="PROSITE" id="PS50229"/>
    </source>
</evidence>
<dbReference type="SMART" id="SM00461">
    <property type="entry name" value="WH1"/>
    <property type="match status" value="1"/>
</dbReference>
<dbReference type="FunFam" id="2.30.29.30:FF:000281">
    <property type="entry name" value="Actin associated protein"/>
    <property type="match status" value="1"/>
</dbReference>
<dbReference type="eggNOG" id="KOG3671">
    <property type="taxonomic scope" value="Eukaryota"/>
</dbReference>
<dbReference type="SMART" id="SM00246">
    <property type="entry name" value="WH2"/>
    <property type="match status" value="1"/>
</dbReference>
<feature type="compositionally biased region" description="Pro residues" evidence="2">
    <location>
        <begin position="438"/>
        <end position="458"/>
    </location>
</feature>
<dbReference type="GO" id="GO:0090135">
    <property type="term" value="P:actin filament branching"/>
    <property type="evidence" value="ECO:0007669"/>
    <property type="project" value="EnsemblFungi"/>
</dbReference>
<dbReference type="RefSeq" id="XP_007373360.1">
    <property type="nucleotide sequence ID" value="XM_007373298.1"/>
</dbReference>
<dbReference type="GO" id="GO:0034314">
    <property type="term" value="P:Arp2/3 complex-mediated actin nucleation"/>
    <property type="evidence" value="ECO:0007669"/>
    <property type="project" value="EnsemblFungi"/>
</dbReference>
<evidence type="ECO:0008006" key="7">
    <source>
        <dbReference type="Google" id="ProtNLM"/>
    </source>
</evidence>
<dbReference type="InParanoid" id="G3AIW5"/>
<dbReference type="InterPro" id="IPR000697">
    <property type="entry name" value="WH1/EVH1_dom"/>
</dbReference>
<evidence type="ECO:0000256" key="2">
    <source>
        <dbReference type="SAM" id="MobiDB-lite"/>
    </source>
</evidence>
<gene>
    <name evidence="5" type="ORF">SPAPADRAFT_70049</name>
</gene>
<sequence length="660" mass="70421">MAILTPNDKEKIKRAVPKANNKIIDATVARLYIAYPDPTKWVYTGLAGAIALVDDLVGHTFFLKLVDIVGNRGVLWDQELYVNFEYNQDRKFFHTFEIEDCLVGLLFEDTNDATHFFKRVTTRQKHGSSATVKNKNAIALKERAGPKGPSAPGPRGEFVDVNTAQRQRRSKGVFYYDDVPPPEWRSLYAELEAAGISEDMIADNREFIKDYIAKQGGPLVGLEPPIPRKYQRIVEHQPTRISSTASKHKKAPPPPPPPPPTGAAQVSATPESSHQGTPDVYSPSPEPQVPSDGSQHDSSPPVPEPAPALRFRVPPASALPPPVINTSLPSQPPVNQQVSSPFSPPGQQQQQQYQQPYQYHSAYQPQPQSPQQPQGPHKFGVPPPFQPQGGAPPPAPPSRANGVPPPLPPARTGNAPPPLPGRAGAPPPPPRAVSQGSAPPPPPPPRTARGQAPPPPPPRAHRTGSSQQFPPVQNQYQPMSPPPAMNQNRPIPVPPPMHHQQPPPPPLPPMHQQQVPPPPPPMPQQQQQQIPPPPPPPPPMPPMGGAGAPPPPPPPPMPDMSSGGAPALPEATGDTGRDALLASIRGAGIGQLKKVDKSQLDKPSVLLSEARGETQSAPPAAGGGGGAPGQPATLADALSAALNKRKGKVAHSDNEDDDDW</sequence>
<dbReference type="PROSITE" id="PS51082">
    <property type="entry name" value="WH2"/>
    <property type="match status" value="1"/>
</dbReference>
<feature type="region of interest" description="Disordered" evidence="2">
    <location>
        <begin position="239"/>
        <end position="660"/>
    </location>
</feature>
<organism evidence="6">
    <name type="scientific">Spathaspora passalidarum (strain NRRL Y-27907 / 11-Y1)</name>
    <dbReference type="NCBI Taxonomy" id="619300"/>
    <lineage>
        <taxon>Eukaryota</taxon>
        <taxon>Fungi</taxon>
        <taxon>Dikarya</taxon>
        <taxon>Ascomycota</taxon>
        <taxon>Saccharomycotina</taxon>
        <taxon>Pichiomycetes</taxon>
        <taxon>Debaryomycetaceae</taxon>
        <taxon>Spathaspora</taxon>
    </lineage>
</organism>
<feature type="compositionally biased region" description="Polar residues" evidence="2">
    <location>
        <begin position="463"/>
        <end position="478"/>
    </location>
</feature>
<dbReference type="Pfam" id="PF00568">
    <property type="entry name" value="WH1"/>
    <property type="match status" value="1"/>
</dbReference>
<dbReference type="OMA" id="EYNQDRK"/>
<evidence type="ECO:0000313" key="6">
    <source>
        <dbReference type="Proteomes" id="UP000000709"/>
    </source>
</evidence>
<feature type="region of interest" description="Disordered" evidence="2">
    <location>
        <begin position="138"/>
        <end position="158"/>
    </location>
</feature>
<evidence type="ECO:0000259" key="4">
    <source>
        <dbReference type="PROSITE" id="PS51082"/>
    </source>
</evidence>
<protein>
    <recommendedName>
        <fullName evidence="7">WH1 domain-containing protein</fullName>
    </recommendedName>
</protein>
<dbReference type="InterPro" id="IPR033927">
    <property type="entry name" value="WASPfam_EVH1"/>
</dbReference>
<feature type="compositionally biased region" description="Low complexity" evidence="2">
    <location>
        <begin position="336"/>
        <end position="374"/>
    </location>
</feature>
<dbReference type="SUPFAM" id="SSF50729">
    <property type="entry name" value="PH domain-like"/>
    <property type="match status" value="1"/>
</dbReference>
<dbReference type="STRING" id="619300.G3AIW5"/>
<dbReference type="GO" id="GO:0031097">
    <property type="term" value="C:medial cortex"/>
    <property type="evidence" value="ECO:0007669"/>
    <property type="project" value="EnsemblFungi"/>
</dbReference>
<feature type="compositionally biased region" description="Polar residues" evidence="2">
    <location>
        <begin position="264"/>
        <end position="276"/>
    </location>
</feature>
<proteinExistence type="predicted"/>
<dbReference type="GO" id="GO:0007163">
    <property type="term" value="P:establishment or maintenance of cell polarity"/>
    <property type="evidence" value="ECO:0007669"/>
    <property type="project" value="EnsemblFungi"/>
</dbReference>
<feature type="compositionally biased region" description="Pro residues" evidence="2">
    <location>
        <begin position="381"/>
        <end position="431"/>
    </location>
</feature>
<dbReference type="GO" id="GO:0000147">
    <property type="term" value="P:actin cortical patch assembly"/>
    <property type="evidence" value="ECO:0007669"/>
    <property type="project" value="EnsemblFungi"/>
</dbReference>
<dbReference type="KEGG" id="spaa:SPAPADRAFT_70049"/>
<evidence type="ECO:0000313" key="5">
    <source>
        <dbReference type="EMBL" id="EGW33776.1"/>
    </source>
</evidence>